<comment type="caution">
    <text evidence="1">The sequence shown here is derived from an EMBL/GenBank/DDBJ whole genome shotgun (WGS) entry which is preliminary data.</text>
</comment>
<evidence type="ECO:0000313" key="1">
    <source>
        <dbReference type="EMBL" id="MBC8755886.1"/>
    </source>
</evidence>
<proteinExistence type="predicted"/>
<name>A0ABR7QBY5_9FLAO</name>
<keyword evidence="2" id="KW-1185">Reference proteome</keyword>
<sequence length="116" mass="13078">MEISIYKSTFNPIDSVESFLDFYYSLQMHFLASDLLDQGLSPKQISAAVLKAIKATKSSGLEIRKHFMPIFSQRNNEIVNDCKLSRMGYGLVLLNADVELSVVGEWQISVMKAKLD</sequence>
<accession>A0ABR7QBY5</accession>
<dbReference type="EMBL" id="JACGWS010000008">
    <property type="protein sequence ID" value="MBC8755886.1"/>
    <property type="molecule type" value="Genomic_DNA"/>
</dbReference>
<protein>
    <submittedName>
        <fullName evidence="1">Uncharacterized protein</fullName>
    </submittedName>
</protein>
<organism evidence="1 2">
    <name type="scientific">Kordia aestuariivivens</name>
    <dbReference type="NCBI Taxonomy" id="2759037"/>
    <lineage>
        <taxon>Bacteria</taxon>
        <taxon>Pseudomonadati</taxon>
        <taxon>Bacteroidota</taxon>
        <taxon>Flavobacteriia</taxon>
        <taxon>Flavobacteriales</taxon>
        <taxon>Flavobacteriaceae</taxon>
        <taxon>Kordia</taxon>
    </lineage>
</organism>
<dbReference type="Proteomes" id="UP000619238">
    <property type="component" value="Unassembled WGS sequence"/>
</dbReference>
<reference evidence="1 2" key="1">
    <citation type="submission" date="2020-07" db="EMBL/GenBank/DDBJ databases">
        <title>Description of Kordia aestuariivivens sp. nov., isolated from a tidal flat.</title>
        <authorList>
            <person name="Park S."/>
            <person name="Yoon J.-H."/>
        </authorList>
    </citation>
    <scope>NUCLEOTIDE SEQUENCE [LARGE SCALE GENOMIC DNA]</scope>
    <source>
        <strain evidence="1 2">YSTF-M3</strain>
    </source>
</reference>
<evidence type="ECO:0000313" key="2">
    <source>
        <dbReference type="Proteomes" id="UP000619238"/>
    </source>
</evidence>
<gene>
    <name evidence="1" type="ORF">H2O64_14505</name>
</gene>
<dbReference type="RefSeq" id="WP_187562922.1">
    <property type="nucleotide sequence ID" value="NZ_JACGWS010000008.1"/>
</dbReference>